<dbReference type="Gene3D" id="1.10.8.50">
    <property type="match status" value="1"/>
</dbReference>
<evidence type="ECO:0000256" key="4">
    <source>
        <dbReference type="ARBA" id="ARBA00011245"/>
    </source>
</evidence>
<evidence type="ECO:0000256" key="9">
    <source>
        <dbReference type="ARBA" id="ARBA00022763"/>
    </source>
</evidence>
<keyword evidence="24" id="KW-1185">Reference proteome</keyword>
<dbReference type="Pfam" id="PF06827">
    <property type="entry name" value="zf-FPG_IleRS"/>
    <property type="match status" value="1"/>
</dbReference>
<dbReference type="InterPro" id="IPR000214">
    <property type="entry name" value="Znf_DNA_glyclase/AP_lyase"/>
</dbReference>
<dbReference type="RefSeq" id="WP_349219920.1">
    <property type="nucleotide sequence ID" value="NZ_JBBMFD010000016.1"/>
</dbReference>
<keyword evidence="17 23" id="KW-0326">Glycosidase</keyword>
<dbReference type="NCBIfam" id="TIGR00577">
    <property type="entry name" value="fpg"/>
    <property type="match status" value="1"/>
</dbReference>
<comment type="cofactor">
    <cofactor evidence="2">
        <name>Zn(2+)</name>
        <dbReference type="ChEBI" id="CHEBI:29105"/>
    </cofactor>
</comment>
<dbReference type="Pfam" id="PF01149">
    <property type="entry name" value="Fapy_DNA_glyco"/>
    <property type="match status" value="1"/>
</dbReference>
<feature type="domain" description="FPG-type" evidence="21">
    <location>
        <begin position="240"/>
        <end position="274"/>
    </location>
</feature>
<sequence length="274" mass="31455">MPELPEIETIKNVIEPQIKGLVIKKITVNRSEVIAQPNADKFLRAVTGQEISAMTRKGKFLILHLKNESRIILHLRMTGCLLVTPSDYPMEKHTHIIFHLSCEKELQFSDIRRFGRFWLIRKGEKDTYSGIEKLGLEPLSRECNVEYLKSKFGKRKKKIKECLLDQSVIAGIGNIYSDEILFLAKICPARSADSLTETEWERLAEMIPECLSYFIEKNHIEQEDYLQTKGQDYRNTPFLQVYGHAGESCPNCGETLVRVVISGRSSVYCPNCQK</sequence>
<evidence type="ECO:0000256" key="1">
    <source>
        <dbReference type="ARBA" id="ARBA00001668"/>
    </source>
</evidence>
<dbReference type="PANTHER" id="PTHR22993">
    <property type="entry name" value="FORMAMIDOPYRIMIDINE-DNA GLYCOSYLASE"/>
    <property type="match status" value="1"/>
</dbReference>
<dbReference type="PROSITE" id="PS01242">
    <property type="entry name" value="ZF_FPG_1"/>
    <property type="match status" value="1"/>
</dbReference>
<evidence type="ECO:0000256" key="11">
    <source>
        <dbReference type="ARBA" id="ARBA00022801"/>
    </source>
</evidence>
<evidence type="ECO:0000256" key="16">
    <source>
        <dbReference type="ARBA" id="ARBA00023268"/>
    </source>
</evidence>
<dbReference type="EC" id="3.2.2.23" evidence="5"/>
<keyword evidence="8" id="KW-0479">Metal-binding</keyword>
<accession>A0ABV1E2D0</accession>
<dbReference type="GO" id="GO:0008534">
    <property type="term" value="F:oxidized purine nucleobase lesion DNA N-glycosylase activity"/>
    <property type="evidence" value="ECO:0007669"/>
    <property type="project" value="UniProtKB-EC"/>
</dbReference>
<keyword evidence="10 20" id="KW-0863">Zinc-finger</keyword>
<keyword evidence="15 23" id="KW-0456">Lyase</keyword>
<evidence type="ECO:0000256" key="19">
    <source>
        <dbReference type="ARBA" id="ARBA00044632"/>
    </source>
</evidence>
<evidence type="ECO:0000256" key="15">
    <source>
        <dbReference type="ARBA" id="ARBA00023239"/>
    </source>
</evidence>
<evidence type="ECO:0000256" key="2">
    <source>
        <dbReference type="ARBA" id="ARBA00001947"/>
    </source>
</evidence>
<evidence type="ECO:0000256" key="8">
    <source>
        <dbReference type="ARBA" id="ARBA00022723"/>
    </source>
</evidence>
<evidence type="ECO:0000256" key="10">
    <source>
        <dbReference type="ARBA" id="ARBA00022771"/>
    </source>
</evidence>
<comment type="catalytic activity">
    <reaction evidence="1">
        <text>Hydrolysis of DNA containing ring-opened 7-methylguanine residues, releasing 2,6-diamino-4-hydroxy-5-(N-methyl)formamidopyrimidine.</text>
        <dbReference type="EC" id="3.2.2.23"/>
    </reaction>
</comment>
<gene>
    <name evidence="23" type="primary">mutM</name>
    <name evidence="23" type="ORF">WMO26_09425</name>
</gene>
<evidence type="ECO:0000256" key="5">
    <source>
        <dbReference type="ARBA" id="ARBA00012024"/>
    </source>
</evidence>
<evidence type="ECO:0000256" key="18">
    <source>
        <dbReference type="ARBA" id="ARBA00030638"/>
    </source>
</evidence>
<dbReference type="SUPFAM" id="SSF46946">
    <property type="entry name" value="S13-like H2TH domain"/>
    <property type="match status" value="1"/>
</dbReference>
<name>A0ABV1E2D0_9FIRM</name>
<dbReference type="EC" id="4.2.99.18" evidence="6"/>
<evidence type="ECO:0000256" key="20">
    <source>
        <dbReference type="PROSITE-ProRule" id="PRU00391"/>
    </source>
</evidence>
<evidence type="ECO:0000256" key="12">
    <source>
        <dbReference type="ARBA" id="ARBA00022833"/>
    </source>
</evidence>
<evidence type="ECO:0000256" key="6">
    <source>
        <dbReference type="ARBA" id="ARBA00012720"/>
    </source>
</evidence>
<protein>
    <recommendedName>
        <fullName evidence="7">Formamidopyrimidine-DNA glycosylase</fullName>
        <ecNumber evidence="5">3.2.2.23</ecNumber>
        <ecNumber evidence="6">4.2.99.18</ecNumber>
    </recommendedName>
    <alternativeName>
        <fullName evidence="18">DNA-(apurinic or apyrimidinic site) lyase MutM</fullName>
    </alternativeName>
</protein>
<evidence type="ECO:0000256" key="13">
    <source>
        <dbReference type="ARBA" id="ARBA00023125"/>
    </source>
</evidence>
<dbReference type="InterPro" id="IPR012319">
    <property type="entry name" value="FPG_cat"/>
</dbReference>
<organism evidence="23 24">
    <name type="scientific">Solibaculum intestinale</name>
    <dbReference type="NCBI Taxonomy" id="3133165"/>
    <lineage>
        <taxon>Bacteria</taxon>
        <taxon>Bacillati</taxon>
        <taxon>Bacillota</taxon>
        <taxon>Clostridia</taxon>
        <taxon>Eubacteriales</taxon>
        <taxon>Oscillospiraceae</taxon>
        <taxon>Solibaculum</taxon>
    </lineage>
</organism>
<comment type="caution">
    <text evidence="23">The sequence shown here is derived from an EMBL/GenBank/DDBJ whole genome shotgun (WGS) entry which is preliminary data.</text>
</comment>
<dbReference type="EMBL" id="JBBMFD010000016">
    <property type="protein sequence ID" value="MEQ2441044.1"/>
    <property type="molecule type" value="Genomic_DNA"/>
</dbReference>
<comment type="catalytic activity">
    <reaction evidence="19">
        <text>2'-deoxyribonucleotide-(2'-deoxyribose 5'-phosphate)-2'-deoxyribonucleotide-DNA = a 3'-end 2'-deoxyribonucleotide-(2,3-dehydro-2,3-deoxyribose 5'-phosphate)-DNA + a 5'-end 5'-phospho-2'-deoxyribonucleoside-DNA + H(+)</text>
        <dbReference type="Rhea" id="RHEA:66592"/>
        <dbReference type="Rhea" id="RHEA-COMP:13180"/>
        <dbReference type="Rhea" id="RHEA-COMP:16897"/>
        <dbReference type="Rhea" id="RHEA-COMP:17067"/>
        <dbReference type="ChEBI" id="CHEBI:15378"/>
        <dbReference type="ChEBI" id="CHEBI:136412"/>
        <dbReference type="ChEBI" id="CHEBI:157695"/>
        <dbReference type="ChEBI" id="CHEBI:167181"/>
        <dbReference type="EC" id="4.2.99.18"/>
    </reaction>
</comment>
<evidence type="ECO:0000256" key="14">
    <source>
        <dbReference type="ARBA" id="ARBA00023204"/>
    </source>
</evidence>
<dbReference type="GO" id="GO:0140078">
    <property type="term" value="F:class I DNA-(apurinic or apyrimidinic site) endonuclease activity"/>
    <property type="evidence" value="ECO:0007669"/>
    <property type="project" value="UniProtKB-EC"/>
</dbReference>
<dbReference type="SMART" id="SM01232">
    <property type="entry name" value="H2TH"/>
    <property type="match status" value="1"/>
</dbReference>
<dbReference type="CDD" id="cd08966">
    <property type="entry name" value="EcFpg-like_N"/>
    <property type="match status" value="1"/>
</dbReference>
<dbReference type="InterPro" id="IPR020629">
    <property type="entry name" value="FPG_Glyclase"/>
</dbReference>
<keyword evidence="12" id="KW-0862">Zinc</keyword>
<keyword evidence="14" id="KW-0234">DNA repair</keyword>
<comment type="similarity">
    <text evidence="3">Belongs to the FPG family.</text>
</comment>
<evidence type="ECO:0000313" key="23">
    <source>
        <dbReference type="EMBL" id="MEQ2441044.1"/>
    </source>
</evidence>
<dbReference type="InterPro" id="IPR015886">
    <property type="entry name" value="H2TH_FPG"/>
</dbReference>
<feature type="domain" description="Formamidopyrimidine-DNA glycosylase catalytic" evidence="22">
    <location>
        <begin position="2"/>
        <end position="115"/>
    </location>
</feature>
<evidence type="ECO:0000259" key="22">
    <source>
        <dbReference type="PROSITE" id="PS51068"/>
    </source>
</evidence>
<evidence type="ECO:0000259" key="21">
    <source>
        <dbReference type="PROSITE" id="PS51066"/>
    </source>
</evidence>
<dbReference type="PROSITE" id="PS51068">
    <property type="entry name" value="FPG_CAT"/>
    <property type="match status" value="1"/>
</dbReference>
<dbReference type="InterPro" id="IPR010979">
    <property type="entry name" value="Ribosomal_uS13-like_H2TH"/>
</dbReference>
<keyword evidence="16" id="KW-0511">Multifunctional enzyme</keyword>
<keyword evidence="9" id="KW-0227">DNA damage</keyword>
<keyword evidence="11 23" id="KW-0378">Hydrolase</keyword>
<dbReference type="SMART" id="SM00898">
    <property type="entry name" value="Fapy_DNA_glyco"/>
    <property type="match status" value="1"/>
</dbReference>
<dbReference type="Proteomes" id="UP001489509">
    <property type="component" value="Unassembled WGS sequence"/>
</dbReference>
<dbReference type="NCBIfam" id="NF002211">
    <property type="entry name" value="PRK01103.1"/>
    <property type="match status" value="1"/>
</dbReference>
<reference evidence="23 24" key="1">
    <citation type="submission" date="2024-03" db="EMBL/GenBank/DDBJ databases">
        <title>Human intestinal bacterial collection.</title>
        <authorList>
            <person name="Pauvert C."/>
            <person name="Hitch T.C.A."/>
            <person name="Clavel T."/>
        </authorList>
    </citation>
    <scope>NUCLEOTIDE SEQUENCE [LARGE SCALE GENOMIC DNA]</scope>
    <source>
        <strain evidence="23 24">CLA-JM-H44</strain>
    </source>
</reference>
<dbReference type="InterPro" id="IPR015887">
    <property type="entry name" value="DNA_glyclase_Znf_dom_DNA_BS"/>
</dbReference>
<dbReference type="InterPro" id="IPR010663">
    <property type="entry name" value="Znf_FPG/IleRS"/>
</dbReference>
<keyword evidence="13" id="KW-0238">DNA-binding</keyword>
<comment type="subunit">
    <text evidence="4">Monomer.</text>
</comment>
<dbReference type="Gene3D" id="3.20.190.10">
    <property type="entry name" value="MutM-like, N-terminal"/>
    <property type="match status" value="1"/>
</dbReference>
<proteinExistence type="inferred from homology"/>
<evidence type="ECO:0000256" key="7">
    <source>
        <dbReference type="ARBA" id="ARBA00016240"/>
    </source>
</evidence>
<evidence type="ECO:0000256" key="3">
    <source>
        <dbReference type="ARBA" id="ARBA00009409"/>
    </source>
</evidence>
<dbReference type="InterPro" id="IPR035937">
    <property type="entry name" value="FPG_N"/>
</dbReference>
<evidence type="ECO:0000313" key="24">
    <source>
        <dbReference type="Proteomes" id="UP001489509"/>
    </source>
</evidence>
<dbReference type="PANTHER" id="PTHR22993:SF9">
    <property type="entry name" value="FORMAMIDOPYRIMIDINE-DNA GLYCOSYLASE"/>
    <property type="match status" value="1"/>
</dbReference>
<dbReference type="PROSITE" id="PS51066">
    <property type="entry name" value="ZF_FPG_2"/>
    <property type="match status" value="1"/>
</dbReference>
<dbReference type="SUPFAM" id="SSF57716">
    <property type="entry name" value="Glucocorticoid receptor-like (DNA-binding domain)"/>
    <property type="match status" value="1"/>
</dbReference>
<evidence type="ECO:0000256" key="17">
    <source>
        <dbReference type="ARBA" id="ARBA00023295"/>
    </source>
</evidence>
<dbReference type="Pfam" id="PF06831">
    <property type="entry name" value="H2TH"/>
    <property type="match status" value="1"/>
</dbReference>
<dbReference type="SUPFAM" id="SSF81624">
    <property type="entry name" value="N-terminal domain of MutM-like DNA repair proteins"/>
    <property type="match status" value="1"/>
</dbReference>